<accession>A0A4R6PZ31</accession>
<dbReference type="Gene3D" id="3.40.140.10">
    <property type="entry name" value="Cytidine Deaminase, domain 2"/>
    <property type="match status" value="1"/>
</dbReference>
<evidence type="ECO:0000256" key="7">
    <source>
        <dbReference type="RuleBase" id="RU003797"/>
    </source>
</evidence>
<dbReference type="Proteomes" id="UP000295500">
    <property type="component" value="Unassembled WGS sequence"/>
</dbReference>
<comment type="similarity">
    <text evidence="1 7">Belongs to the UPF0758 family.</text>
</comment>
<dbReference type="CDD" id="cd08071">
    <property type="entry name" value="MPN_DUF2466"/>
    <property type="match status" value="1"/>
</dbReference>
<keyword evidence="4" id="KW-0378">Hydrolase</keyword>
<dbReference type="PROSITE" id="PS50249">
    <property type="entry name" value="MPN"/>
    <property type="match status" value="1"/>
</dbReference>
<name>A0A4R6PZ31_9FIRM</name>
<dbReference type="OrthoDB" id="9804482at2"/>
<evidence type="ECO:0000256" key="2">
    <source>
        <dbReference type="ARBA" id="ARBA00022670"/>
    </source>
</evidence>
<dbReference type="InterPro" id="IPR025657">
    <property type="entry name" value="RadC_JAB"/>
</dbReference>
<dbReference type="InterPro" id="IPR037518">
    <property type="entry name" value="MPN"/>
</dbReference>
<keyword evidence="6" id="KW-0482">Metalloprotease</keyword>
<dbReference type="GO" id="GO:0006508">
    <property type="term" value="P:proteolysis"/>
    <property type="evidence" value="ECO:0007669"/>
    <property type="project" value="UniProtKB-KW"/>
</dbReference>
<dbReference type="PROSITE" id="PS01302">
    <property type="entry name" value="UPF0758"/>
    <property type="match status" value="1"/>
</dbReference>
<evidence type="ECO:0000313" key="9">
    <source>
        <dbReference type="EMBL" id="TDP51041.1"/>
    </source>
</evidence>
<dbReference type="Pfam" id="PF20582">
    <property type="entry name" value="UPF0758_N"/>
    <property type="match status" value="1"/>
</dbReference>
<evidence type="ECO:0000256" key="1">
    <source>
        <dbReference type="ARBA" id="ARBA00010243"/>
    </source>
</evidence>
<evidence type="ECO:0000256" key="6">
    <source>
        <dbReference type="ARBA" id="ARBA00023049"/>
    </source>
</evidence>
<gene>
    <name evidence="9" type="ORF">EV211_1344</name>
</gene>
<dbReference type="EMBL" id="SNXO01000034">
    <property type="protein sequence ID" value="TDP51041.1"/>
    <property type="molecule type" value="Genomic_DNA"/>
</dbReference>
<keyword evidence="5" id="KW-0862">Zinc</keyword>
<dbReference type="GO" id="GO:0046872">
    <property type="term" value="F:metal ion binding"/>
    <property type="evidence" value="ECO:0007669"/>
    <property type="project" value="UniProtKB-KW"/>
</dbReference>
<evidence type="ECO:0000256" key="5">
    <source>
        <dbReference type="ARBA" id="ARBA00022833"/>
    </source>
</evidence>
<dbReference type="AlphaFoldDB" id="A0A4R6PZ31"/>
<evidence type="ECO:0000256" key="3">
    <source>
        <dbReference type="ARBA" id="ARBA00022723"/>
    </source>
</evidence>
<feature type="domain" description="MPN" evidence="8">
    <location>
        <begin position="103"/>
        <end position="225"/>
    </location>
</feature>
<dbReference type="GO" id="GO:0008237">
    <property type="term" value="F:metallopeptidase activity"/>
    <property type="evidence" value="ECO:0007669"/>
    <property type="project" value="UniProtKB-KW"/>
</dbReference>
<evidence type="ECO:0000259" key="8">
    <source>
        <dbReference type="PROSITE" id="PS50249"/>
    </source>
</evidence>
<dbReference type="RefSeq" id="WP_133529017.1">
    <property type="nucleotide sequence ID" value="NZ_SNXO01000034.1"/>
</dbReference>
<sequence length="226" mass="24310">MLIRSLPEEERPLEKLIKSGPGALSTTELLALIIHTGTRDNSAIHLAEEVLSICDDGLRGMGSIGLDELLEISGIGTSKACSILAAVELGKRMAVSHGARRVALTNSDEVADLFMEELRYEKKEHFKSVMVNAKGEVISVDNVSVGELSSTIVHPREVFSQAIRKSAAGVILVHNHPSGDPSPSDEDIETTNRLVRGGQVLGIRVLDHIIIGDGSFSSLRAMELIK</sequence>
<dbReference type="NCBIfam" id="TIGR00608">
    <property type="entry name" value="radc"/>
    <property type="match status" value="1"/>
</dbReference>
<proteinExistence type="inferred from homology"/>
<organism evidence="9 10">
    <name type="scientific">Aminicella lysinilytica</name>
    <dbReference type="NCBI Taxonomy" id="433323"/>
    <lineage>
        <taxon>Bacteria</taxon>
        <taxon>Bacillati</taxon>
        <taxon>Bacillota</taxon>
        <taxon>Clostridia</taxon>
        <taxon>Peptostreptococcales</taxon>
        <taxon>Anaerovoracaceae</taxon>
        <taxon>Aminicella</taxon>
    </lineage>
</organism>
<dbReference type="InterPro" id="IPR001405">
    <property type="entry name" value="UPF0758"/>
</dbReference>
<dbReference type="PANTHER" id="PTHR30471">
    <property type="entry name" value="DNA REPAIR PROTEIN RADC"/>
    <property type="match status" value="1"/>
</dbReference>
<dbReference type="InterPro" id="IPR046778">
    <property type="entry name" value="UPF0758_N"/>
</dbReference>
<evidence type="ECO:0000313" key="10">
    <source>
        <dbReference type="Proteomes" id="UP000295500"/>
    </source>
</evidence>
<dbReference type="NCBIfam" id="NF000642">
    <property type="entry name" value="PRK00024.1"/>
    <property type="match status" value="1"/>
</dbReference>
<protein>
    <submittedName>
        <fullName evidence="9">DNA replication and repair protein RadC</fullName>
    </submittedName>
</protein>
<comment type="caution">
    <text evidence="9">The sequence shown here is derived from an EMBL/GenBank/DDBJ whole genome shotgun (WGS) entry which is preliminary data.</text>
</comment>
<dbReference type="InterPro" id="IPR020891">
    <property type="entry name" value="UPF0758_CS"/>
</dbReference>
<keyword evidence="3" id="KW-0479">Metal-binding</keyword>
<dbReference type="Pfam" id="PF04002">
    <property type="entry name" value="RadC"/>
    <property type="match status" value="1"/>
</dbReference>
<dbReference type="PANTHER" id="PTHR30471:SF3">
    <property type="entry name" value="UPF0758 PROTEIN YEES-RELATED"/>
    <property type="match status" value="1"/>
</dbReference>
<keyword evidence="2" id="KW-0645">Protease</keyword>
<keyword evidence="10" id="KW-1185">Reference proteome</keyword>
<evidence type="ECO:0000256" key="4">
    <source>
        <dbReference type="ARBA" id="ARBA00022801"/>
    </source>
</evidence>
<reference evidence="9 10" key="1">
    <citation type="submission" date="2019-03" db="EMBL/GenBank/DDBJ databases">
        <title>Genomic Encyclopedia of Type Strains, Phase IV (KMG-IV): sequencing the most valuable type-strain genomes for metagenomic binning, comparative biology and taxonomic classification.</title>
        <authorList>
            <person name="Goeker M."/>
        </authorList>
    </citation>
    <scope>NUCLEOTIDE SEQUENCE [LARGE SCALE GENOMIC DNA]</scope>
    <source>
        <strain evidence="9 10">DSM 28287</strain>
    </source>
</reference>